<name>A0A6J4UML9_9BACT</name>
<accession>A0A6J4UML9</accession>
<dbReference type="Pfam" id="PF19493">
    <property type="entry name" value="Trypco1"/>
    <property type="match status" value="1"/>
</dbReference>
<evidence type="ECO:0000313" key="2">
    <source>
        <dbReference type="EMBL" id="CAA9551796.1"/>
    </source>
</evidence>
<dbReference type="AlphaFoldDB" id="A0A6J4UML9"/>
<dbReference type="InterPro" id="IPR045794">
    <property type="entry name" value="Trypco1"/>
</dbReference>
<protein>
    <recommendedName>
        <fullName evidence="1">Trypsin-co-occurring domain-containing protein</fullName>
    </recommendedName>
</protein>
<dbReference type="NCBIfam" id="NF041216">
    <property type="entry name" value="CU044_2847_fam"/>
    <property type="match status" value="1"/>
</dbReference>
<gene>
    <name evidence="2" type="ORF">AVDCRST_MAG73-2872</name>
</gene>
<feature type="domain" description="Trypsin-co-occurring" evidence="1">
    <location>
        <begin position="7"/>
        <end position="105"/>
    </location>
</feature>
<sequence>MKHLIAFPTDDGGTVVVEVEEEPAPGMVRAARPGEVAERAGQTFAAALDTVRLAAETIVAKLGALSEQPNETTVQFGIKLSAQAGALIASTDAEANFAVTLKWTRSA</sequence>
<proteinExistence type="predicted"/>
<evidence type="ECO:0000259" key="1">
    <source>
        <dbReference type="Pfam" id="PF19493"/>
    </source>
</evidence>
<dbReference type="EMBL" id="CADCWE010000196">
    <property type="protein sequence ID" value="CAA9551796.1"/>
    <property type="molecule type" value="Genomic_DNA"/>
</dbReference>
<organism evidence="2">
    <name type="scientific">uncultured Thermomicrobiales bacterium</name>
    <dbReference type="NCBI Taxonomy" id="1645740"/>
    <lineage>
        <taxon>Bacteria</taxon>
        <taxon>Pseudomonadati</taxon>
        <taxon>Thermomicrobiota</taxon>
        <taxon>Thermomicrobia</taxon>
        <taxon>Thermomicrobiales</taxon>
        <taxon>environmental samples</taxon>
    </lineage>
</organism>
<reference evidence="2" key="1">
    <citation type="submission" date="2020-02" db="EMBL/GenBank/DDBJ databases">
        <authorList>
            <person name="Meier V. D."/>
        </authorList>
    </citation>
    <scope>NUCLEOTIDE SEQUENCE</scope>
    <source>
        <strain evidence="2">AVDCRST_MAG73</strain>
    </source>
</reference>